<comment type="caution">
    <text evidence="3">The sequence shown here is derived from an EMBL/GenBank/DDBJ whole genome shotgun (WGS) entry which is preliminary data.</text>
</comment>
<evidence type="ECO:0000313" key="4">
    <source>
        <dbReference type="Proteomes" id="UP000759537"/>
    </source>
</evidence>
<keyword evidence="2" id="KW-0472">Membrane</keyword>
<dbReference type="EMBL" id="WHVB01000029">
    <property type="protein sequence ID" value="KAF8469305.1"/>
    <property type="molecule type" value="Genomic_DNA"/>
</dbReference>
<reference evidence="3" key="2">
    <citation type="journal article" date="2020" name="Nat. Commun.">
        <title>Large-scale genome sequencing of mycorrhizal fungi provides insights into the early evolution of symbiotic traits.</title>
        <authorList>
            <person name="Miyauchi S."/>
            <person name="Kiss E."/>
            <person name="Kuo A."/>
            <person name="Drula E."/>
            <person name="Kohler A."/>
            <person name="Sanchez-Garcia M."/>
            <person name="Morin E."/>
            <person name="Andreopoulos B."/>
            <person name="Barry K.W."/>
            <person name="Bonito G."/>
            <person name="Buee M."/>
            <person name="Carver A."/>
            <person name="Chen C."/>
            <person name="Cichocki N."/>
            <person name="Clum A."/>
            <person name="Culley D."/>
            <person name="Crous P.W."/>
            <person name="Fauchery L."/>
            <person name="Girlanda M."/>
            <person name="Hayes R.D."/>
            <person name="Keri Z."/>
            <person name="LaButti K."/>
            <person name="Lipzen A."/>
            <person name="Lombard V."/>
            <person name="Magnuson J."/>
            <person name="Maillard F."/>
            <person name="Murat C."/>
            <person name="Nolan M."/>
            <person name="Ohm R.A."/>
            <person name="Pangilinan J."/>
            <person name="Pereira M.F."/>
            <person name="Perotto S."/>
            <person name="Peter M."/>
            <person name="Pfister S."/>
            <person name="Riley R."/>
            <person name="Sitrit Y."/>
            <person name="Stielow J.B."/>
            <person name="Szollosi G."/>
            <person name="Zifcakova L."/>
            <person name="Stursova M."/>
            <person name="Spatafora J.W."/>
            <person name="Tedersoo L."/>
            <person name="Vaario L.M."/>
            <person name="Yamada A."/>
            <person name="Yan M."/>
            <person name="Wang P."/>
            <person name="Xu J."/>
            <person name="Bruns T."/>
            <person name="Baldrian P."/>
            <person name="Vilgalys R."/>
            <person name="Dunand C."/>
            <person name="Henrissat B."/>
            <person name="Grigoriev I.V."/>
            <person name="Hibbett D."/>
            <person name="Nagy L.G."/>
            <person name="Martin F.M."/>
        </authorList>
    </citation>
    <scope>NUCLEOTIDE SEQUENCE</scope>
    <source>
        <strain evidence="3">Prilba</strain>
    </source>
</reference>
<sequence>MPRKTHHAGAPIRELQPSTTVTSRRTMTSVPSYVYVRKHNPTIIYDLVASVGGYVFLVMVIISLSEKVTTNGCNAVGLRKMPVGKCAPLIKTNALHRRPSEPGGGRQEEANKP</sequence>
<keyword evidence="4" id="KW-1185">Reference proteome</keyword>
<dbReference type="Proteomes" id="UP000759537">
    <property type="component" value="Unassembled WGS sequence"/>
</dbReference>
<name>A0A9P5JYK5_9AGAM</name>
<protein>
    <submittedName>
        <fullName evidence="3">Uncharacterized protein</fullName>
    </submittedName>
</protein>
<dbReference type="AlphaFoldDB" id="A0A9P5JYK5"/>
<gene>
    <name evidence="3" type="ORF">DFH94DRAFT_685451</name>
</gene>
<feature type="transmembrane region" description="Helical" evidence="2">
    <location>
        <begin position="43"/>
        <end position="64"/>
    </location>
</feature>
<accession>A0A9P5JYK5</accession>
<evidence type="ECO:0000313" key="3">
    <source>
        <dbReference type="EMBL" id="KAF8469305.1"/>
    </source>
</evidence>
<keyword evidence="2" id="KW-1133">Transmembrane helix</keyword>
<proteinExistence type="predicted"/>
<evidence type="ECO:0000256" key="2">
    <source>
        <dbReference type="SAM" id="Phobius"/>
    </source>
</evidence>
<keyword evidence="2" id="KW-0812">Transmembrane</keyword>
<evidence type="ECO:0000256" key="1">
    <source>
        <dbReference type="SAM" id="MobiDB-lite"/>
    </source>
</evidence>
<reference evidence="3" key="1">
    <citation type="submission" date="2019-10" db="EMBL/GenBank/DDBJ databases">
        <authorList>
            <consortium name="DOE Joint Genome Institute"/>
            <person name="Kuo A."/>
            <person name="Miyauchi S."/>
            <person name="Kiss E."/>
            <person name="Drula E."/>
            <person name="Kohler A."/>
            <person name="Sanchez-Garcia M."/>
            <person name="Andreopoulos B."/>
            <person name="Barry K.W."/>
            <person name="Bonito G."/>
            <person name="Buee M."/>
            <person name="Carver A."/>
            <person name="Chen C."/>
            <person name="Cichocki N."/>
            <person name="Clum A."/>
            <person name="Culley D."/>
            <person name="Crous P.W."/>
            <person name="Fauchery L."/>
            <person name="Girlanda M."/>
            <person name="Hayes R."/>
            <person name="Keri Z."/>
            <person name="LaButti K."/>
            <person name="Lipzen A."/>
            <person name="Lombard V."/>
            <person name="Magnuson J."/>
            <person name="Maillard F."/>
            <person name="Morin E."/>
            <person name="Murat C."/>
            <person name="Nolan M."/>
            <person name="Ohm R."/>
            <person name="Pangilinan J."/>
            <person name="Pereira M."/>
            <person name="Perotto S."/>
            <person name="Peter M."/>
            <person name="Riley R."/>
            <person name="Sitrit Y."/>
            <person name="Stielow B."/>
            <person name="Szollosi G."/>
            <person name="Zifcakova L."/>
            <person name="Stursova M."/>
            <person name="Spatafora J.W."/>
            <person name="Tedersoo L."/>
            <person name="Vaario L.-M."/>
            <person name="Yamada A."/>
            <person name="Yan M."/>
            <person name="Wang P."/>
            <person name="Xu J."/>
            <person name="Bruns T."/>
            <person name="Baldrian P."/>
            <person name="Vilgalys R."/>
            <person name="Henrissat B."/>
            <person name="Grigoriev I.V."/>
            <person name="Hibbett D."/>
            <person name="Nagy L.G."/>
            <person name="Martin F.M."/>
        </authorList>
    </citation>
    <scope>NUCLEOTIDE SEQUENCE</scope>
    <source>
        <strain evidence="3">Prilba</strain>
    </source>
</reference>
<feature type="region of interest" description="Disordered" evidence="1">
    <location>
        <begin position="91"/>
        <end position="113"/>
    </location>
</feature>
<organism evidence="3 4">
    <name type="scientific">Russula ochroleuca</name>
    <dbReference type="NCBI Taxonomy" id="152965"/>
    <lineage>
        <taxon>Eukaryota</taxon>
        <taxon>Fungi</taxon>
        <taxon>Dikarya</taxon>
        <taxon>Basidiomycota</taxon>
        <taxon>Agaricomycotina</taxon>
        <taxon>Agaricomycetes</taxon>
        <taxon>Russulales</taxon>
        <taxon>Russulaceae</taxon>
        <taxon>Russula</taxon>
    </lineage>
</organism>